<accession>X8CGI7</accession>
<reference evidence="2" key="1">
    <citation type="submission" date="2014-01" db="EMBL/GenBank/DDBJ databases">
        <authorList>
            <person name="Brown-Elliot B."/>
            <person name="Wallace R."/>
            <person name="Lenaerts A."/>
            <person name="Ordway D."/>
            <person name="DeGroote M.A."/>
            <person name="Parker T."/>
            <person name="Sizemore C."/>
            <person name="Tallon L.J."/>
            <person name="Sadzewicz L.K."/>
            <person name="Sengamalay N."/>
            <person name="Fraser C.M."/>
            <person name="Hine E."/>
            <person name="Shefchek K.A."/>
            <person name="Das S.P."/>
            <person name="Tettelin H."/>
        </authorList>
    </citation>
    <scope>NUCLEOTIDE SEQUENCE [LARGE SCALE GENOMIC DNA]</scope>
    <source>
        <strain evidence="2">4042</strain>
    </source>
</reference>
<sequence length="80" mass="9282">MDWLHPEQRDHFLRMRLVEPVTESGAADGDSPRPPRRRRPPIGHRFACLSVVCCRGVHGVLTHNDRPQWMQSMRPSSRTL</sequence>
<dbReference type="AlphaFoldDB" id="X8CGI7"/>
<proteinExistence type="predicted"/>
<evidence type="ECO:0000256" key="1">
    <source>
        <dbReference type="SAM" id="MobiDB-lite"/>
    </source>
</evidence>
<evidence type="ECO:0000313" key="2">
    <source>
        <dbReference type="EMBL" id="EUA54558.1"/>
    </source>
</evidence>
<name>X8CGI7_MYCXE</name>
<gene>
    <name evidence="2" type="ORF">I553_1577</name>
</gene>
<organism evidence="2">
    <name type="scientific">Mycobacterium xenopi 4042</name>
    <dbReference type="NCBI Taxonomy" id="1299334"/>
    <lineage>
        <taxon>Bacteria</taxon>
        <taxon>Bacillati</taxon>
        <taxon>Actinomycetota</taxon>
        <taxon>Actinomycetes</taxon>
        <taxon>Mycobacteriales</taxon>
        <taxon>Mycobacteriaceae</taxon>
        <taxon>Mycobacterium</taxon>
    </lineage>
</organism>
<dbReference type="EMBL" id="JAOB01000032">
    <property type="protein sequence ID" value="EUA54558.1"/>
    <property type="molecule type" value="Genomic_DNA"/>
</dbReference>
<feature type="region of interest" description="Disordered" evidence="1">
    <location>
        <begin position="15"/>
        <end position="42"/>
    </location>
</feature>
<comment type="caution">
    <text evidence="2">The sequence shown here is derived from an EMBL/GenBank/DDBJ whole genome shotgun (WGS) entry which is preliminary data.</text>
</comment>
<dbReference type="PATRIC" id="fig|1299334.3.peg.3386"/>
<protein>
    <submittedName>
        <fullName evidence="2">Uncharacterized protein</fullName>
    </submittedName>
</protein>